<keyword evidence="1" id="KW-1133">Transmembrane helix</keyword>
<evidence type="ECO:0000256" key="1">
    <source>
        <dbReference type="SAM" id="Phobius"/>
    </source>
</evidence>
<feature type="transmembrane region" description="Helical" evidence="1">
    <location>
        <begin position="211"/>
        <end position="229"/>
    </location>
</feature>
<evidence type="ECO:0000313" key="2">
    <source>
        <dbReference type="EMBL" id="VAW73469.1"/>
    </source>
</evidence>
<reference evidence="2" key="1">
    <citation type="submission" date="2018-06" db="EMBL/GenBank/DDBJ databases">
        <authorList>
            <person name="Zhirakovskaya E."/>
        </authorList>
    </citation>
    <scope>NUCLEOTIDE SEQUENCE</scope>
</reference>
<feature type="transmembrane region" description="Helical" evidence="1">
    <location>
        <begin position="16"/>
        <end position="37"/>
    </location>
</feature>
<dbReference type="AlphaFoldDB" id="A0A3B0YH18"/>
<keyword evidence="1" id="KW-0812">Transmembrane</keyword>
<dbReference type="EMBL" id="UOFL01000043">
    <property type="protein sequence ID" value="VAW73469.1"/>
    <property type="molecule type" value="Genomic_DNA"/>
</dbReference>
<sequence length="244" mass="28046">MAGLDKATQNSALKKAIYILIFLLVIDLLFLLFHYFVHYYKSGYFASFTFTEISRRGNTYTRYYFSIAQDGGFGEMFQYFKFVMAGILLLYLAKTMRSKFLLLWAALSFFLFIDDWLGIHEMIGGEVIGQSLKSYGKNTYANGQLVYGILFTVIVCIVGFIFWQRSSPQVKSLSLRLFLSLGVLWTSAVLFDHLRGIIRMHYYVGLVLEEGGEHFAASAFLFFCCLYVFKQKQSINQEAAIVKN</sequence>
<name>A0A3B0YH18_9ZZZZ</name>
<proteinExistence type="predicted"/>
<keyword evidence="1" id="KW-0472">Membrane</keyword>
<accession>A0A3B0YH18</accession>
<feature type="transmembrane region" description="Helical" evidence="1">
    <location>
        <begin position="76"/>
        <end position="93"/>
    </location>
</feature>
<feature type="transmembrane region" description="Helical" evidence="1">
    <location>
        <begin position="145"/>
        <end position="163"/>
    </location>
</feature>
<feature type="transmembrane region" description="Helical" evidence="1">
    <location>
        <begin position="100"/>
        <end position="119"/>
    </location>
</feature>
<feature type="transmembrane region" description="Helical" evidence="1">
    <location>
        <begin position="175"/>
        <end position="191"/>
    </location>
</feature>
<gene>
    <name evidence="2" type="ORF">MNBD_GAMMA12-3378</name>
</gene>
<organism evidence="2">
    <name type="scientific">hydrothermal vent metagenome</name>
    <dbReference type="NCBI Taxonomy" id="652676"/>
    <lineage>
        <taxon>unclassified sequences</taxon>
        <taxon>metagenomes</taxon>
        <taxon>ecological metagenomes</taxon>
    </lineage>
</organism>
<protein>
    <submittedName>
        <fullName evidence="2">Uncharacterized protein</fullName>
    </submittedName>
</protein>